<dbReference type="EMBL" id="FMZF01000004">
    <property type="protein sequence ID" value="SDC88170.1"/>
    <property type="molecule type" value="Genomic_DNA"/>
</dbReference>
<dbReference type="STRING" id="1190417.SAMN05660690_2752"/>
<keyword evidence="1" id="KW-0472">Membrane</keyword>
<keyword evidence="3" id="KW-1185">Reference proteome</keyword>
<gene>
    <name evidence="2" type="ORF">SAMN05660690_2752</name>
</gene>
<dbReference type="RefSeq" id="WP_139173641.1">
    <property type="nucleotide sequence ID" value="NZ_FMZF01000004.1"/>
</dbReference>
<feature type="transmembrane region" description="Helical" evidence="1">
    <location>
        <begin position="146"/>
        <end position="167"/>
    </location>
</feature>
<reference evidence="3" key="1">
    <citation type="submission" date="2016-10" db="EMBL/GenBank/DDBJ databases">
        <authorList>
            <person name="Varghese N."/>
            <person name="Submissions S."/>
        </authorList>
    </citation>
    <scope>NUCLEOTIDE SEQUENCE [LARGE SCALE GENOMIC DNA]</scope>
    <source>
        <strain evidence="3">DSM 45421</strain>
    </source>
</reference>
<keyword evidence="1" id="KW-0812">Transmembrane</keyword>
<organism evidence="2 3">
    <name type="scientific">Geodermatophilus telluris</name>
    <dbReference type="NCBI Taxonomy" id="1190417"/>
    <lineage>
        <taxon>Bacteria</taxon>
        <taxon>Bacillati</taxon>
        <taxon>Actinomycetota</taxon>
        <taxon>Actinomycetes</taxon>
        <taxon>Geodermatophilales</taxon>
        <taxon>Geodermatophilaceae</taxon>
        <taxon>Geodermatophilus</taxon>
    </lineage>
</organism>
<protein>
    <recommendedName>
        <fullName evidence="4">PH domain-containing protein</fullName>
    </recommendedName>
</protein>
<proteinExistence type="predicted"/>
<evidence type="ECO:0000256" key="1">
    <source>
        <dbReference type="SAM" id="Phobius"/>
    </source>
</evidence>
<feature type="transmembrane region" description="Helical" evidence="1">
    <location>
        <begin position="24"/>
        <end position="46"/>
    </location>
</feature>
<name>A0A1G6Q6R0_9ACTN</name>
<evidence type="ECO:0000313" key="2">
    <source>
        <dbReference type="EMBL" id="SDC88170.1"/>
    </source>
</evidence>
<evidence type="ECO:0000313" key="3">
    <source>
        <dbReference type="Proteomes" id="UP000199416"/>
    </source>
</evidence>
<feature type="transmembrane region" description="Helical" evidence="1">
    <location>
        <begin position="119"/>
        <end position="140"/>
    </location>
</feature>
<evidence type="ECO:0008006" key="4">
    <source>
        <dbReference type="Google" id="ProtNLM"/>
    </source>
</evidence>
<dbReference type="AlphaFoldDB" id="A0A1G6Q6R0"/>
<sequence>MRALRWTAPGVLAVEAVLVLGGRLSVGAAALVFVGVELLLTAAVVAGATRRFGRERAGGGDRAQALAAALRAGLPRPVATALLHEARIVASLVLFLRRRRHGVPVGAVAIGYERALRPLAVTFLVLAVLELVVVEVAVPWPAVRAVLLVLGVYTGLVVAGMAAGNVVRPHVLTGTALRLRSGTWADVSIPLDRVAHATVRRRVAPDRTVAVEDGVLAMGIGGGTTVDVTLTAPTELTVGRRRETVSALRFAADDPADAVAAIRAARTAVAP</sequence>
<keyword evidence="1" id="KW-1133">Transmembrane helix</keyword>
<accession>A0A1G6Q6R0</accession>
<dbReference type="Proteomes" id="UP000199416">
    <property type="component" value="Unassembled WGS sequence"/>
</dbReference>
<dbReference type="OrthoDB" id="4337641at2"/>